<keyword evidence="2" id="KW-1185">Reference proteome</keyword>
<name>A0AAF0KYK1_9CAUD</name>
<proteinExistence type="predicted"/>
<dbReference type="EMBL" id="OQ829281">
    <property type="protein sequence ID" value="WHS68375.1"/>
    <property type="molecule type" value="Genomic_DNA"/>
</dbReference>
<accession>A0AAF0KYK1</accession>
<reference evidence="1" key="1">
    <citation type="submission" date="2023-04" db="EMBL/GenBank/DDBJ databases">
        <title>Isolation and Characterization of Novel Plasmid-specific Phages Infecting Bacteria Carrying Diverse Conjugative Plasmids.</title>
        <authorList>
            <person name="Parra B."/>
            <person name="Cockx B."/>
            <person name="Lutz V.T."/>
            <person name="Bronsted L."/>
            <person name="Smets B.F."/>
            <person name="Dechesne A."/>
        </authorList>
    </citation>
    <scope>NUCLEOTIDE SEQUENCE</scope>
</reference>
<evidence type="ECO:0000313" key="1">
    <source>
        <dbReference type="EMBL" id="WHS68375.1"/>
    </source>
</evidence>
<protein>
    <submittedName>
        <fullName evidence="1">Uncharacterized protein</fullName>
    </submittedName>
</protein>
<dbReference type="Proteomes" id="UP001223176">
    <property type="component" value="Segment"/>
</dbReference>
<evidence type="ECO:0000313" key="2">
    <source>
        <dbReference type="Proteomes" id="UP001223176"/>
    </source>
</evidence>
<sequence length="93" mass="10895">MTTVTIYVKEYTNANLPWIKAPTRIQRIGFKLNGVLYSSFVGYSEHADIKSCRDQIERVAKHYLNEEPNTLKIFAMEPEERALYKYAGMRFDL</sequence>
<organism evidence="1 2">
    <name type="scientific">phage PKM.Lu.22.1</name>
    <dbReference type="NCBI Taxonomy" id="3049197"/>
    <lineage>
        <taxon>Viruses</taxon>
        <taxon>Duplodnaviria</taxon>
        <taxon>Heunggongvirae</taxon>
        <taxon>Uroviricota</taxon>
        <taxon>Caudoviricetes</taxon>
        <taxon>Grimontviridae</taxon>
    </lineage>
</organism>